<feature type="region of interest" description="Disordered" evidence="1">
    <location>
        <begin position="81"/>
        <end position="134"/>
    </location>
</feature>
<proteinExistence type="predicted"/>
<dbReference type="PANTHER" id="PTHR11884:SF1">
    <property type="entry name" value="GOLGI APPARATUS PROTEIN 1"/>
    <property type="match status" value="1"/>
</dbReference>
<feature type="chain" id="PRO_5046000199" description="Cysteine rich repeat protein" evidence="2">
    <location>
        <begin position="23"/>
        <end position="193"/>
    </location>
</feature>
<accession>A0ABT4VHG3</accession>
<feature type="signal peptide" evidence="2">
    <location>
        <begin position="1"/>
        <end position="22"/>
    </location>
</feature>
<sequence>MRKILLSTITLACSVAAVSALAQAPTPAQQQAIRSSCVSDYRANCSSVPTGGMDALICLEQHEAKLSPACKSAVEAVDHGSGSSASASSSAGTPAAGGTEKATENAAKTTEAPKTEAAAPAATASRTPASGKPAMSLRQEMRLAARACQHDYRVLCPNLPVGQGNILFCLKVHEQRLSPPCRTALIEAGEVLQ</sequence>
<gene>
    <name evidence="3" type="ORF">OOZ53_02295</name>
</gene>
<evidence type="ECO:0000313" key="3">
    <source>
        <dbReference type="EMBL" id="MDA4844156.1"/>
    </source>
</evidence>
<evidence type="ECO:0000313" key="4">
    <source>
        <dbReference type="Proteomes" id="UP001148313"/>
    </source>
</evidence>
<dbReference type="InterPro" id="IPR039728">
    <property type="entry name" value="GLG1"/>
</dbReference>
<keyword evidence="2" id="KW-0732">Signal</keyword>
<keyword evidence="4" id="KW-1185">Reference proteome</keyword>
<dbReference type="RefSeq" id="WP_271087679.1">
    <property type="nucleotide sequence ID" value="NZ_JAPJZH010000001.1"/>
</dbReference>
<evidence type="ECO:0000256" key="2">
    <source>
        <dbReference type="SAM" id="SignalP"/>
    </source>
</evidence>
<protein>
    <recommendedName>
        <fullName evidence="5">Cysteine rich repeat protein</fullName>
    </recommendedName>
</protein>
<evidence type="ECO:0008006" key="5">
    <source>
        <dbReference type="Google" id="ProtNLM"/>
    </source>
</evidence>
<feature type="compositionally biased region" description="Low complexity" evidence="1">
    <location>
        <begin position="81"/>
        <end position="129"/>
    </location>
</feature>
<dbReference type="EMBL" id="JAPJZH010000001">
    <property type="protein sequence ID" value="MDA4844156.1"/>
    <property type="molecule type" value="Genomic_DNA"/>
</dbReference>
<dbReference type="Proteomes" id="UP001148313">
    <property type="component" value="Unassembled WGS sequence"/>
</dbReference>
<comment type="caution">
    <text evidence="3">The sequence shown here is derived from an EMBL/GenBank/DDBJ whole genome shotgun (WGS) entry which is preliminary data.</text>
</comment>
<name>A0ABT4VHG3_9HYPH</name>
<evidence type="ECO:0000256" key="1">
    <source>
        <dbReference type="SAM" id="MobiDB-lite"/>
    </source>
</evidence>
<reference evidence="3" key="1">
    <citation type="submission" date="2022-11" db="EMBL/GenBank/DDBJ databases">
        <title>Hoeflea poritis sp. nov., isolated from scleractinian coral Porites lutea.</title>
        <authorList>
            <person name="Zhang G."/>
            <person name="Wei Q."/>
            <person name="Cai L."/>
        </authorList>
    </citation>
    <scope>NUCLEOTIDE SEQUENCE</scope>
    <source>
        <strain evidence="3">E7-10</strain>
    </source>
</reference>
<organism evidence="3 4">
    <name type="scientific">Hoeflea poritis</name>
    <dbReference type="NCBI Taxonomy" id="2993659"/>
    <lineage>
        <taxon>Bacteria</taxon>
        <taxon>Pseudomonadati</taxon>
        <taxon>Pseudomonadota</taxon>
        <taxon>Alphaproteobacteria</taxon>
        <taxon>Hyphomicrobiales</taxon>
        <taxon>Rhizobiaceae</taxon>
        <taxon>Hoeflea</taxon>
    </lineage>
</organism>
<dbReference type="PANTHER" id="PTHR11884">
    <property type="entry name" value="SELECTIN LIGAND RELATED"/>
    <property type="match status" value="1"/>
</dbReference>